<feature type="domain" description="HECT" evidence="7">
    <location>
        <begin position="2086"/>
        <end position="2422"/>
    </location>
</feature>
<dbReference type="InterPro" id="IPR000569">
    <property type="entry name" value="HECT_dom"/>
</dbReference>
<dbReference type="PANTHER" id="PTHR11254">
    <property type="entry name" value="HECT DOMAIN UBIQUITIN-PROTEIN LIGASE"/>
    <property type="match status" value="1"/>
</dbReference>
<dbReference type="SUPFAM" id="SSF56204">
    <property type="entry name" value="Hect, E3 ligase catalytic domain"/>
    <property type="match status" value="1"/>
</dbReference>
<evidence type="ECO:0000256" key="2">
    <source>
        <dbReference type="ARBA" id="ARBA00004906"/>
    </source>
</evidence>
<reference evidence="8 9" key="1">
    <citation type="journal article" date="2020" name="Genome Biol. Evol.">
        <title>Comparative genomics of strictly vertically transmitted, feminizing microsporidia endosymbionts of amphipod crustaceans.</title>
        <authorList>
            <person name="Cormier A."/>
            <person name="Chebbi M.A."/>
            <person name="Giraud I."/>
            <person name="Wattier R."/>
            <person name="Teixeira M."/>
            <person name="Gilbert C."/>
            <person name="Rigaud T."/>
            <person name="Cordaux R."/>
        </authorList>
    </citation>
    <scope>NUCLEOTIDE SEQUENCE [LARGE SCALE GENOMIC DNA]</scope>
    <source>
        <strain evidence="8 9">Ou3-Ou53</strain>
    </source>
</reference>
<dbReference type="SUPFAM" id="SSF48371">
    <property type="entry name" value="ARM repeat"/>
    <property type="match status" value="1"/>
</dbReference>
<evidence type="ECO:0000259" key="7">
    <source>
        <dbReference type="PROSITE" id="PS50237"/>
    </source>
</evidence>
<evidence type="ECO:0000256" key="5">
    <source>
        <dbReference type="ARBA" id="ARBA00022786"/>
    </source>
</evidence>
<dbReference type="FunFam" id="3.30.2410.10:FF:000009">
    <property type="entry name" value="Probable E3 ubiquitin-protein ligase HECTD2"/>
    <property type="match status" value="1"/>
</dbReference>
<dbReference type="FunFam" id="3.30.2160.10:FF:000001">
    <property type="entry name" value="E3 ubiquitin-protein ligase NEDD4-like"/>
    <property type="match status" value="1"/>
</dbReference>
<accession>A0A9P6H254</accession>
<evidence type="ECO:0000256" key="3">
    <source>
        <dbReference type="ARBA" id="ARBA00012485"/>
    </source>
</evidence>
<evidence type="ECO:0000256" key="1">
    <source>
        <dbReference type="ARBA" id="ARBA00000885"/>
    </source>
</evidence>
<feature type="active site" description="Glycyl thioester intermediate" evidence="6">
    <location>
        <position position="2389"/>
    </location>
</feature>
<evidence type="ECO:0000256" key="6">
    <source>
        <dbReference type="PROSITE-ProRule" id="PRU00104"/>
    </source>
</evidence>
<keyword evidence="4" id="KW-0808">Transferase</keyword>
<dbReference type="Gene3D" id="3.30.2410.10">
    <property type="entry name" value="Hect, E3 ligase catalytic domain"/>
    <property type="match status" value="1"/>
</dbReference>
<keyword evidence="9" id="KW-1185">Reference proteome</keyword>
<keyword evidence="5 6" id="KW-0833">Ubl conjugation pathway</keyword>
<dbReference type="Pfam" id="PF00632">
    <property type="entry name" value="HECT"/>
    <property type="match status" value="1"/>
</dbReference>
<comment type="caution">
    <text evidence="8">The sequence shown here is derived from an EMBL/GenBank/DDBJ whole genome shotgun (WGS) entry which is preliminary data.</text>
</comment>
<evidence type="ECO:0000313" key="8">
    <source>
        <dbReference type="EMBL" id="KAF9765073.1"/>
    </source>
</evidence>
<dbReference type="PANTHER" id="PTHR11254:SF440">
    <property type="entry name" value="E3 UBIQUITIN-PROTEIN LIGASE NEDD-4"/>
    <property type="match status" value="1"/>
</dbReference>
<dbReference type="InterPro" id="IPR050409">
    <property type="entry name" value="E3_ubiq-protein_ligase"/>
</dbReference>
<organism evidence="8 9">
    <name type="scientific">Nosema granulosis</name>
    <dbReference type="NCBI Taxonomy" id="83296"/>
    <lineage>
        <taxon>Eukaryota</taxon>
        <taxon>Fungi</taxon>
        <taxon>Fungi incertae sedis</taxon>
        <taxon>Microsporidia</taxon>
        <taxon>Nosematidae</taxon>
        <taxon>Nosema</taxon>
    </lineage>
</organism>
<name>A0A9P6H254_9MICR</name>
<dbReference type="PROSITE" id="PS50237">
    <property type="entry name" value="HECT"/>
    <property type="match status" value="1"/>
</dbReference>
<dbReference type="SMART" id="SM00119">
    <property type="entry name" value="HECTc"/>
    <property type="match status" value="1"/>
</dbReference>
<dbReference type="GO" id="GO:0061630">
    <property type="term" value="F:ubiquitin protein ligase activity"/>
    <property type="evidence" value="ECO:0007669"/>
    <property type="project" value="UniProtKB-EC"/>
</dbReference>
<evidence type="ECO:0000256" key="4">
    <source>
        <dbReference type="ARBA" id="ARBA00022679"/>
    </source>
</evidence>
<dbReference type="OrthoDB" id="8068875at2759"/>
<sequence length="2422" mass="284362">MKEYNKLNLLNFDEFKRYFLEEKDDLKLCVSCTFLLDKWPFKLKKDKYRMKIKIKIGQIVQKYYEEYFEDGIQHKEFTEKDKIVICSFLRIITRIFQYSEYTGFFLGFDKLFWFALCFDKDVILSTFNAFLIIDQLPFERILSSVQKEVLFKLANLDVSLNDLFVSIQDKIHKPIEEIYLVNGAFGTARELCKKYKASDVHVSLLKQRFASDEKVISILKQNSVLALFQSQSNDGYYHRLFSFYNLLDLEGDREKIKRLDISKLTKHNREAWIKEIDLKLILEIEDIFFTLPKLKDNFEFLKKNFCFKKDSNIEFQYAFERYIRFYLKYNYNFVHVVTILELEKDNGMFYIWLKDALENQEDDKNIVFDILELLFRTERENVLNMKFIMKLFNKFLDSEENDTLNAFLKTIYAGLICNEELYNEFVKGGFVEKCCSFLKFGSTLDLIKILLDMLFFIYKKESTNLPFEESQFIKICLDLIVKNFDEVGVKCCEIISYFLNDNPLCIKKLNTAEVEIFFDKIKSRSLTDNIGVAIINVMDSLSLNTAFKERLMNKRIFSSVLKAVKLYLKPSSSSPEENLNFSVSTFLKHHPEFVEEYAAYFLKILNATNEMCKNKTPSDEEKATLKAVLKSVVIFNEALNGKPRVKYEYVVTSLLVDIYLRVCEYVTIPYDILESFPSSFLGHTDSSQHKMKIVKPVMRRLSELTSTLRRIADADKNLDYKEDNEIFILVLKAEKLNTLIAGMIFSHSELCGETYSINDISELYENSMFLFTLIGKDVECFFDNKKVNLCYYYAIKNLYDVYKNEGGKHNKIKATCEMVVLNLLFVLKCSLDIFNMRKKRDFLGVFNKFLNDFSTRMINIPKKKLSSPCQIKHCFEILKKLSNVFRVDVIEMFAQWLNQNGNFNDICIKEEIIAILAKMSSKNITGIKKRFKKKILDFIKTIEAKDDAQKSLILTVICNIYESGISIDKETEDILIKLITKNYFVGCKNSFKFMMKNTNFIIEKLHTKNYDIFVDDISEGSIDYIAFILNYHYDPETMYDMMVCAIEAMAVIRKRMNRGILKKFLLMAREKDLFTKTYDFELPIKGGHSTFKIADMFNYFNIEISLVKDTFERTIEKSKDKDVPFPWRTLLSCSKYYEARQYRYDLLVDKRVLDLCMTRGDENKKQSMLVLHYLFQTEKDFINLRERIEKISSNDLGIFRIFEGHILFFCYRCPNVESSLGMFGTFYRKIGDGKNDVHKNDVTQHTIFTDLMKYAESNVSHLFILTEILFNYSRHIEIVDLPFIETILNKFVGKDSSYLIKLENQTTARRVFDFLAVCFHNSDSSFIVNLNKIAEKMMNNDSVMDKCSLIFLLCNISNPLIIVKSQYDEKEINKKNRFGCKQILENQLIDKFILNVLKFKEEDFTFLDDKKETVNSMVQDLGFKTQLKTLQQNDFYFINFRNSQKENELKFYGRMCEIAYNSIYNIIFEANKDKIEKSEVLKIEILPDEGRSYFYTFDYENESMAEGNSIDRFRAYEREEYVETGYISDEKYSFICTDLYRFEKDYRNLDRSKNKAVVDELGRLGYKFKERMARSKEYEAQNSKKVELKMDYIVKGEVIVPVLEAEELNLMNDVELEKLVLDFTERRKKQHSTYKPIEKKFLYELNRYNREIFRMYEKELESFYASKIAKSEDLKVNINEETIDVLIEEFLTRDNVPKPQIYNICRILTISKTIRGAILRKCIAKLLMRTGELLSKTEEEQSFESVIKCLDLIHLMIVKNGIEDVFTNSTNCLVRSLFTILRYKEVSTKAVLLLNVIDFGDEIFDTSVKSDFGTYRRVRRIEAKQILEESNFIENNGNLVIKIVNDLLNLSNIKVDKKIRTRLENIINKIGKMTLIFLLEEIIKAIFEEISCVLKAENDQLVGRYIESASKIENLVEMLSICFSLFEKSGNLGIQISQNNEKSSQKFATSLQNLISTSFEKVLARLSKTALASSYKSRLYNIYFTLLSTCDKNSHSTDCDSLKNNLKSFLADNSQDFNKLFNTETDVFINNIDFLYRFNAINFDNKLNYIKRKIREMDLYDGEEYIVEITRENIVEDSLFQLMNKSAEDFKAKKLRIFFDDEEGEDYGGLTREWLEILVNEITQPVLQLFVYTSEKKTSVLPSRNSSKNPDHLLYFRFVGRILAKSILERITLDLHIEKCAYKYILGKKCELGDLEAIDPQFYNSLIWIRNNPIENVVHLTFSTEYTEDGETKIVDLKPNGRNIVVTDENKEEYINLIVDYKLYKGIEEQLDAMKEGLFEILDRDLLTIFNESEFELLISGIPEIDVEDWQDNTEYFGYTENSPTIVWFWKAVNSFTPEERAKVIQFCTGSSRVPYEGFSQLQGIEGIQKFSIHKANSNTDRLPSAHTCFNQLDLPDYPSFADLRKNLLYAINECSVGFGFV</sequence>
<protein>
    <recommendedName>
        <fullName evidence="3">HECT-type E3 ubiquitin transferase</fullName>
        <ecNumber evidence="3">2.3.2.26</ecNumber>
    </recommendedName>
</protein>
<gene>
    <name evidence="8" type="primary">ptr1_2</name>
    <name evidence="8" type="ORF">NGRA_0004</name>
</gene>
<dbReference type="CDD" id="cd00078">
    <property type="entry name" value="HECTc"/>
    <property type="match status" value="1"/>
</dbReference>
<dbReference type="Gene3D" id="3.90.1750.10">
    <property type="entry name" value="Hect, E3 ligase catalytic domains"/>
    <property type="match status" value="1"/>
</dbReference>
<dbReference type="Gene3D" id="3.30.2160.10">
    <property type="entry name" value="Hect, E3 ligase catalytic domain"/>
    <property type="match status" value="1"/>
</dbReference>
<evidence type="ECO:0000313" key="9">
    <source>
        <dbReference type="Proteomes" id="UP000740883"/>
    </source>
</evidence>
<comment type="catalytic activity">
    <reaction evidence="1">
        <text>S-ubiquitinyl-[E2 ubiquitin-conjugating enzyme]-L-cysteine + [acceptor protein]-L-lysine = [E2 ubiquitin-conjugating enzyme]-L-cysteine + N(6)-ubiquitinyl-[acceptor protein]-L-lysine.</text>
        <dbReference type="EC" id="2.3.2.26"/>
    </reaction>
</comment>
<proteinExistence type="predicted"/>
<dbReference type="GO" id="GO:0005737">
    <property type="term" value="C:cytoplasm"/>
    <property type="evidence" value="ECO:0007669"/>
    <property type="project" value="TreeGrafter"/>
</dbReference>
<comment type="pathway">
    <text evidence="2">Protein modification; protein ubiquitination.</text>
</comment>
<dbReference type="EMBL" id="SBJO01000001">
    <property type="protein sequence ID" value="KAF9765073.1"/>
    <property type="molecule type" value="Genomic_DNA"/>
</dbReference>
<dbReference type="GO" id="GO:0006511">
    <property type="term" value="P:ubiquitin-dependent protein catabolic process"/>
    <property type="evidence" value="ECO:0007669"/>
    <property type="project" value="TreeGrafter"/>
</dbReference>
<dbReference type="GO" id="GO:0016567">
    <property type="term" value="P:protein ubiquitination"/>
    <property type="evidence" value="ECO:0007669"/>
    <property type="project" value="TreeGrafter"/>
</dbReference>
<dbReference type="InterPro" id="IPR035983">
    <property type="entry name" value="Hect_E3_ubiquitin_ligase"/>
</dbReference>
<dbReference type="EC" id="2.3.2.26" evidence="3"/>
<dbReference type="Proteomes" id="UP000740883">
    <property type="component" value="Unassembled WGS sequence"/>
</dbReference>
<dbReference type="InterPro" id="IPR016024">
    <property type="entry name" value="ARM-type_fold"/>
</dbReference>